<accession>A0A0E4BJD7</accession>
<organism evidence="1 2">
    <name type="scientific">Bradyrhizobium diazoefficiens</name>
    <dbReference type="NCBI Taxonomy" id="1355477"/>
    <lineage>
        <taxon>Bacteria</taxon>
        <taxon>Pseudomonadati</taxon>
        <taxon>Pseudomonadota</taxon>
        <taxon>Alphaproteobacteria</taxon>
        <taxon>Hyphomicrobiales</taxon>
        <taxon>Nitrobacteraceae</taxon>
        <taxon>Bradyrhizobium</taxon>
    </lineage>
</organism>
<sequence>MAERAGHRGYIGARPLNGSRTPQHVQNIVIRDYARRKNLHYLLSAAEHTMPGSYMVLEDILDELPRLRGLILYSIFMLPPDEARRREIYDRVLREGCDLHAAVEEITLSSQKDVQAVEDILLVNKFATIL</sequence>
<name>A0A0E4BJD7_9BRAD</name>
<proteinExistence type="predicted"/>
<evidence type="ECO:0000313" key="1">
    <source>
        <dbReference type="EMBL" id="BAR53279.1"/>
    </source>
</evidence>
<dbReference type="EMBL" id="AP014685">
    <property type="protein sequence ID" value="BAR53279.1"/>
    <property type="molecule type" value="Genomic_DNA"/>
</dbReference>
<gene>
    <name evidence="1" type="ORF">NK6_87</name>
</gene>
<evidence type="ECO:0008006" key="3">
    <source>
        <dbReference type="Google" id="ProtNLM"/>
    </source>
</evidence>
<reference evidence="1 2" key="1">
    <citation type="submission" date="2014-11" db="EMBL/GenBank/DDBJ databases">
        <title>Symbiosis island explosion on the genome of extra-slow-growing strains of soybean bradyrhizobia with massive insertion sequences.</title>
        <authorList>
            <person name="Iida T."/>
            <person name="Minamisawa K."/>
        </authorList>
    </citation>
    <scope>NUCLEOTIDE SEQUENCE [LARGE SCALE GENOMIC DNA]</scope>
    <source>
        <strain evidence="1 2">NK6</strain>
    </source>
</reference>
<dbReference type="AlphaFoldDB" id="A0A0E4BJD7"/>
<evidence type="ECO:0000313" key="2">
    <source>
        <dbReference type="Proteomes" id="UP000063308"/>
    </source>
</evidence>
<dbReference type="InterPro" id="IPR027610">
    <property type="entry name" value="SpoChClust_LIC12192"/>
</dbReference>
<dbReference type="Proteomes" id="UP000063308">
    <property type="component" value="Chromosome"/>
</dbReference>
<dbReference type="RefSeq" id="WP_060907975.1">
    <property type="nucleotide sequence ID" value="NZ_AP022639.1"/>
</dbReference>
<dbReference type="NCBIfam" id="TIGR04323">
    <property type="entry name" value="SpoChoClust_1"/>
    <property type="match status" value="1"/>
</dbReference>
<protein>
    <recommendedName>
        <fullName evidence="3">Sporadic carbohydrate cluster protein, TIGR04323 family</fullName>
    </recommendedName>
</protein>